<dbReference type="EMBL" id="JBJJXI010000059">
    <property type="protein sequence ID" value="KAL3398456.1"/>
    <property type="molecule type" value="Genomic_DNA"/>
</dbReference>
<keyword evidence="6" id="KW-1185">Reference proteome</keyword>
<dbReference type="SMART" id="SM00595">
    <property type="entry name" value="MADF"/>
    <property type="match status" value="1"/>
</dbReference>
<feature type="region of interest" description="Disordered" evidence="2">
    <location>
        <begin position="131"/>
        <end position="156"/>
    </location>
</feature>
<dbReference type="Pfam" id="PF10545">
    <property type="entry name" value="MADF_DNA_bdg"/>
    <property type="match status" value="1"/>
</dbReference>
<comment type="subcellular location">
    <subcellularLocation>
        <location evidence="1">Nucleus</location>
    </subcellularLocation>
</comment>
<evidence type="ECO:0000259" key="4">
    <source>
        <dbReference type="PROSITE" id="PS51031"/>
    </source>
</evidence>
<gene>
    <name evidence="5" type="ORF">TKK_007614</name>
</gene>
<feature type="domain" description="MADF" evidence="3">
    <location>
        <begin position="17"/>
        <end position="110"/>
    </location>
</feature>
<dbReference type="PANTHER" id="PTHR12243">
    <property type="entry name" value="MADF DOMAIN TRANSCRIPTION FACTOR"/>
    <property type="match status" value="1"/>
</dbReference>
<comment type="caution">
    <text evidence="5">The sequence shown here is derived from an EMBL/GenBank/DDBJ whole genome shotgun (WGS) entry which is preliminary data.</text>
</comment>
<dbReference type="InterPro" id="IPR004210">
    <property type="entry name" value="BESS_motif"/>
</dbReference>
<dbReference type="Proteomes" id="UP001627154">
    <property type="component" value="Unassembled WGS sequence"/>
</dbReference>
<accession>A0ABD2X112</accession>
<protein>
    <recommendedName>
        <fullName evidence="7">MADF domain-containing protein</fullName>
    </recommendedName>
</protein>
<dbReference type="GO" id="GO:0005634">
    <property type="term" value="C:nucleus"/>
    <property type="evidence" value="ECO:0007669"/>
    <property type="project" value="UniProtKB-SubCell"/>
</dbReference>
<dbReference type="InterPro" id="IPR039353">
    <property type="entry name" value="TF_Adf1"/>
</dbReference>
<reference evidence="5 6" key="1">
    <citation type="journal article" date="2024" name="bioRxiv">
        <title>A reference genome for Trichogramma kaykai: A tiny desert-dwelling parasitoid wasp with competing sex-ratio distorters.</title>
        <authorList>
            <person name="Culotta J."/>
            <person name="Lindsey A.R."/>
        </authorList>
    </citation>
    <scope>NUCLEOTIDE SEQUENCE [LARGE SCALE GENOMIC DNA]</scope>
    <source>
        <strain evidence="5 6">KSX58</strain>
    </source>
</reference>
<feature type="compositionally biased region" description="Polar residues" evidence="2">
    <location>
        <begin position="143"/>
        <end position="154"/>
    </location>
</feature>
<proteinExistence type="predicted"/>
<name>A0ABD2X112_9HYME</name>
<feature type="region of interest" description="Disordered" evidence="2">
    <location>
        <begin position="208"/>
        <end position="264"/>
    </location>
</feature>
<dbReference type="InterPro" id="IPR006578">
    <property type="entry name" value="MADF-dom"/>
</dbReference>
<sequence>MPKTTNQKNLTEDQILSMLEHVQQHQELYKKSLTSYKDSKHKARVWEKIAILIGGGADAESLKKEWNSLKGKFTRYINHIKKIPSGSGLDKNIRPPPYYENLLFLKDNSLDNQILSSLDSDFEEQFCNRSRALPQKKSHDQESTTSASLTSPKDQSLEMATLTKEEEEDMTFFRSILHHVVKVKPEDKLHLRNEITDLVYKYAYQKNQKTDEDSEEEEHSCPCQKKNVENPAAPPSDHTEKKSRKNILPPEIQKRPNTMGMTLM</sequence>
<feature type="domain" description="BESS" evidence="4">
    <location>
        <begin position="166"/>
        <end position="205"/>
    </location>
</feature>
<dbReference type="PROSITE" id="PS51031">
    <property type="entry name" value="BESS"/>
    <property type="match status" value="1"/>
</dbReference>
<evidence type="ECO:0000313" key="5">
    <source>
        <dbReference type="EMBL" id="KAL3398456.1"/>
    </source>
</evidence>
<evidence type="ECO:0000256" key="1">
    <source>
        <dbReference type="PROSITE-ProRule" id="PRU00371"/>
    </source>
</evidence>
<dbReference type="PANTHER" id="PTHR12243:SF69">
    <property type="entry name" value="SI:CH73-59F11.3"/>
    <property type="match status" value="1"/>
</dbReference>
<dbReference type="PROSITE" id="PS51029">
    <property type="entry name" value="MADF"/>
    <property type="match status" value="1"/>
</dbReference>
<evidence type="ECO:0000313" key="6">
    <source>
        <dbReference type="Proteomes" id="UP001627154"/>
    </source>
</evidence>
<keyword evidence="1" id="KW-0539">Nucleus</keyword>
<organism evidence="5 6">
    <name type="scientific">Trichogramma kaykai</name>
    <dbReference type="NCBI Taxonomy" id="54128"/>
    <lineage>
        <taxon>Eukaryota</taxon>
        <taxon>Metazoa</taxon>
        <taxon>Ecdysozoa</taxon>
        <taxon>Arthropoda</taxon>
        <taxon>Hexapoda</taxon>
        <taxon>Insecta</taxon>
        <taxon>Pterygota</taxon>
        <taxon>Neoptera</taxon>
        <taxon>Endopterygota</taxon>
        <taxon>Hymenoptera</taxon>
        <taxon>Apocrita</taxon>
        <taxon>Proctotrupomorpha</taxon>
        <taxon>Chalcidoidea</taxon>
        <taxon>Trichogrammatidae</taxon>
        <taxon>Trichogramma</taxon>
    </lineage>
</organism>
<evidence type="ECO:0000256" key="2">
    <source>
        <dbReference type="SAM" id="MobiDB-lite"/>
    </source>
</evidence>
<evidence type="ECO:0000259" key="3">
    <source>
        <dbReference type="PROSITE" id="PS51029"/>
    </source>
</evidence>
<evidence type="ECO:0008006" key="7">
    <source>
        <dbReference type="Google" id="ProtNLM"/>
    </source>
</evidence>
<feature type="compositionally biased region" description="Polar residues" evidence="2">
    <location>
        <begin position="255"/>
        <end position="264"/>
    </location>
</feature>
<dbReference type="AlphaFoldDB" id="A0ABD2X112"/>